<accession>A0A915CU37</accession>
<name>A0A915CU37_9BILA</name>
<protein>
    <submittedName>
        <fullName evidence="3">Uncharacterized protein</fullName>
    </submittedName>
</protein>
<evidence type="ECO:0000256" key="1">
    <source>
        <dbReference type="SAM" id="MobiDB-lite"/>
    </source>
</evidence>
<feature type="region of interest" description="Disordered" evidence="1">
    <location>
        <begin position="22"/>
        <end position="63"/>
    </location>
</feature>
<dbReference type="AlphaFoldDB" id="A0A915CU37"/>
<proteinExistence type="predicted"/>
<evidence type="ECO:0000313" key="2">
    <source>
        <dbReference type="Proteomes" id="UP000887574"/>
    </source>
</evidence>
<reference evidence="3" key="1">
    <citation type="submission" date="2022-11" db="UniProtKB">
        <authorList>
            <consortium name="WormBaseParasite"/>
        </authorList>
    </citation>
    <scope>IDENTIFICATION</scope>
</reference>
<sequence>MQSKTLSLPTIIGVTPDIPLVDANRERQRQAEPTVESFNDLPGRHGRADAANRAIERPQLPDSPLSGWSAPAFKITVSKFIASKTKLQNKYKAAPCRNQKRKKDESVGTNSVCAISLPQPMKAHCIAIAEA</sequence>
<organism evidence="2 3">
    <name type="scientific">Ditylenchus dipsaci</name>
    <dbReference type="NCBI Taxonomy" id="166011"/>
    <lineage>
        <taxon>Eukaryota</taxon>
        <taxon>Metazoa</taxon>
        <taxon>Ecdysozoa</taxon>
        <taxon>Nematoda</taxon>
        <taxon>Chromadorea</taxon>
        <taxon>Rhabditida</taxon>
        <taxon>Tylenchina</taxon>
        <taxon>Tylenchomorpha</taxon>
        <taxon>Sphaerularioidea</taxon>
        <taxon>Anguinidae</taxon>
        <taxon>Anguininae</taxon>
        <taxon>Ditylenchus</taxon>
    </lineage>
</organism>
<dbReference type="WBParaSite" id="jg12622">
    <property type="protein sequence ID" value="jg12622"/>
    <property type="gene ID" value="jg12622"/>
</dbReference>
<feature type="region of interest" description="Disordered" evidence="1">
    <location>
        <begin position="91"/>
        <end position="110"/>
    </location>
</feature>
<dbReference type="Proteomes" id="UP000887574">
    <property type="component" value="Unplaced"/>
</dbReference>
<keyword evidence="2" id="KW-1185">Reference proteome</keyword>
<feature type="compositionally biased region" description="Basic and acidic residues" evidence="1">
    <location>
        <begin position="42"/>
        <end position="56"/>
    </location>
</feature>
<evidence type="ECO:0000313" key="3">
    <source>
        <dbReference type="WBParaSite" id="jg12622"/>
    </source>
</evidence>